<dbReference type="Gene3D" id="1.10.10.60">
    <property type="entry name" value="Homeodomain-like"/>
    <property type="match status" value="1"/>
</dbReference>
<evidence type="ECO:0000256" key="8">
    <source>
        <dbReference type="SAM" id="MobiDB-lite"/>
    </source>
</evidence>
<sequence length="721" mass="78312">MNYLQHPYTFPGHSAVPMDPSSIALDPAMPHPTMLQTPDGYLFPYQPFDPVDFYAHPIMDYEEYAENMSRPRLTKEQVETLEAQFQAHPKPNSNVKRQLAAQTNLSLPRVANWFQNRRAKAKQQKRQEEFARMQKAKAEAEEAESNKSGSASNPTEQTQDSTTPKRGTDQETSTPKPSSTVSVSVNPAKLSPQSSSSSSSSTSSSSQIGNHKFSGNKPGQERMPASSQQSVNSTVSIKANPSQGSEDTGARVQSSTSGLRASDCERSFAEWESIARSSVAWTPSQSPEQSFAYTNLNTTSFPSSTESLAISQLENLPYRSRSGGDAYMRMSFTQQPGEEWASRPVSGNHGVNTTEPTHNAMSYAPSIQHPADPLPRRDSSDELVDSLEGVGIDNTKSYGLPQLSQRVDAAGSWKVPNKKIDLAARRKRPRPAAIGTCGSNNPRVAPASISPTARISSFGPSQAVRHTKSAQSLNSRYAGVRKASATPRSPFNLPTFAETGALNSAKVEMSKRLRPSVSANTLAPTTPLTPDDFHSFMPTTPSDGTFYMSTTQAGDDFYSATAPSQANLASPPSTPLPMTTVAPFAYQNLAPPMSAPAHYTNFPDYITNLAMGNWPETAPEDASFQNPVHLSQSNVTSVTYKSTVDQSRPNGENVSFSGSPNLEYSVKGASVPASTDIKNVTGFYIQEFPGQQGDNRFPSQELRSQKSKCYNTFNQQTPSDF</sequence>
<dbReference type="AlphaFoldDB" id="A0A507QHR5"/>
<comment type="similarity">
    <text evidence="2">Belongs to the engrailed homeobox family.</text>
</comment>
<dbReference type="PANTHER" id="PTHR24341:SF6">
    <property type="entry name" value="HOMEOBOX PROTEIN INVECTED"/>
    <property type="match status" value="1"/>
</dbReference>
<reference evidence="10 11" key="1">
    <citation type="submission" date="2019-06" db="EMBL/GenBank/DDBJ databases">
        <title>Wine fermentation using esterase from Monascus purpureus.</title>
        <authorList>
            <person name="Geng C."/>
            <person name="Zhang Y."/>
        </authorList>
    </citation>
    <scope>NUCLEOTIDE SEQUENCE [LARGE SCALE GENOMIC DNA]</scope>
    <source>
        <strain evidence="10">HQ1</strain>
    </source>
</reference>
<feature type="compositionally biased region" description="Polar residues" evidence="8">
    <location>
        <begin position="449"/>
        <end position="460"/>
    </location>
</feature>
<gene>
    <name evidence="10" type="ORF">MPDQ_004064</name>
</gene>
<comment type="subcellular location">
    <subcellularLocation>
        <location evidence="1 6 7">Nucleus</location>
    </subcellularLocation>
</comment>
<dbReference type="EMBL" id="VIFY01000258">
    <property type="protein sequence ID" value="TQB68056.1"/>
    <property type="molecule type" value="Genomic_DNA"/>
</dbReference>
<evidence type="ECO:0000256" key="2">
    <source>
        <dbReference type="ARBA" id="ARBA00010896"/>
    </source>
</evidence>
<evidence type="ECO:0000256" key="3">
    <source>
        <dbReference type="ARBA" id="ARBA00023125"/>
    </source>
</evidence>
<dbReference type="InterPro" id="IPR050720">
    <property type="entry name" value="Engrailed_Homeobox_TFs"/>
</dbReference>
<organism evidence="10 11">
    <name type="scientific">Monascus purpureus</name>
    <name type="common">Red mold</name>
    <name type="synonym">Monascus anka</name>
    <dbReference type="NCBI Taxonomy" id="5098"/>
    <lineage>
        <taxon>Eukaryota</taxon>
        <taxon>Fungi</taxon>
        <taxon>Dikarya</taxon>
        <taxon>Ascomycota</taxon>
        <taxon>Pezizomycotina</taxon>
        <taxon>Eurotiomycetes</taxon>
        <taxon>Eurotiomycetidae</taxon>
        <taxon>Eurotiales</taxon>
        <taxon>Aspergillaceae</taxon>
        <taxon>Monascus</taxon>
    </lineage>
</organism>
<dbReference type="PROSITE" id="PS00027">
    <property type="entry name" value="HOMEOBOX_1"/>
    <property type="match status" value="1"/>
</dbReference>
<feature type="compositionally biased region" description="Low complexity" evidence="8">
    <location>
        <begin position="194"/>
        <end position="206"/>
    </location>
</feature>
<dbReference type="SMART" id="SM00389">
    <property type="entry name" value="HOX"/>
    <property type="match status" value="1"/>
</dbReference>
<feature type="compositionally biased region" description="Low complexity" evidence="8">
    <location>
        <begin position="172"/>
        <end position="187"/>
    </location>
</feature>
<proteinExistence type="inferred from homology"/>
<dbReference type="GO" id="GO:0003677">
    <property type="term" value="F:DNA binding"/>
    <property type="evidence" value="ECO:0007669"/>
    <property type="project" value="UniProtKB-UniRule"/>
</dbReference>
<feature type="compositionally biased region" description="Polar residues" evidence="8">
    <location>
        <begin position="225"/>
        <end position="259"/>
    </location>
</feature>
<evidence type="ECO:0000313" key="10">
    <source>
        <dbReference type="EMBL" id="TQB68056.1"/>
    </source>
</evidence>
<feature type="region of interest" description="Disordered" evidence="8">
    <location>
        <begin position="117"/>
        <end position="262"/>
    </location>
</feature>
<feature type="region of interest" description="Disordered" evidence="8">
    <location>
        <begin position="425"/>
        <end position="485"/>
    </location>
</feature>
<accession>A0A507QHR5</accession>
<feature type="compositionally biased region" description="Polar residues" evidence="8">
    <location>
        <begin position="349"/>
        <end position="360"/>
    </location>
</feature>
<dbReference type="SUPFAM" id="SSF46689">
    <property type="entry name" value="Homeodomain-like"/>
    <property type="match status" value="1"/>
</dbReference>
<feature type="domain" description="Homeobox" evidence="9">
    <location>
        <begin position="64"/>
        <end position="124"/>
    </location>
</feature>
<name>A0A507QHR5_MONPU</name>
<feature type="DNA-binding region" description="Homeobox" evidence="6">
    <location>
        <begin position="66"/>
        <end position="125"/>
    </location>
</feature>
<keyword evidence="4 6" id="KW-0371">Homeobox</keyword>
<evidence type="ECO:0000259" key="9">
    <source>
        <dbReference type="PROSITE" id="PS50071"/>
    </source>
</evidence>
<dbReference type="InterPro" id="IPR009057">
    <property type="entry name" value="Homeodomain-like_sf"/>
</dbReference>
<feature type="region of interest" description="Disordered" evidence="8">
    <location>
        <begin position="349"/>
        <end position="381"/>
    </location>
</feature>
<keyword evidence="3 6" id="KW-0238">DNA-binding</keyword>
<dbReference type="Pfam" id="PF00046">
    <property type="entry name" value="Homeodomain"/>
    <property type="match status" value="1"/>
</dbReference>
<evidence type="ECO:0000256" key="4">
    <source>
        <dbReference type="ARBA" id="ARBA00023155"/>
    </source>
</evidence>
<dbReference type="PANTHER" id="PTHR24341">
    <property type="entry name" value="HOMEOBOX PROTEIN ENGRAILED"/>
    <property type="match status" value="1"/>
</dbReference>
<dbReference type="Proteomes" id="UP000319663">
    <property type="component" value="Unassembled WGS sequence"/>
</dbReference>
<keyword evidence="11" id="KW-1185">Reference proteome</keyword>
<feature type="compositionally biased region" description="Basic and acidic residues" evidence="8">
    <location>
        <begin position="125"/>
        <end position="140"/>
    </location>
</feature>
<dbReference type="PROSITE" id="PS50071">
    <property type="entry name" value="HOMEOBOX_2"/>
    <property type="match status" value="1"/>
</dbReference>
<evidence type="ECO:0000256" key="5">
    <source>
        <dbReference type="ARBA" id="ARBA00023242"/>
    </source>
</evidence>
<evidence type="ECO:0000256" key="6">
    <source>
        <dbReference type="PROSITE-ProRule" id="PRU00108"/>
    </source>
</evidence>
<dbReference type="FunFam" id="1.10.10.60:FF:000171">
    <property type="entry name" value="Homeobox transcription factor"/>
    <property type="match status" value="1"/>
</dbReference>
<evidence type="ECO:0000313" key="11">
    <source>
        <dbReference type="Proteomes" id="UP000319663"/>
    </source>
</evidence>
<dbReference type="OrthoDB" id="6159439at2759"/>
<dbReference type="CDD" id="cd00086">
    <property type="entry name" value="homeodomain"/>
    <property type="match status" value="1"/>
</dbReference>
<dbReference type="GO" id="GO:0000981">
    <property type="term" value="F:DNA-binding transcription factor activity, RNA polymerase II-specific"/>
    <property type="evidence" value="ECO:0007669"/>
    <property type="project" value="InterPro"/>
</dbReference>
<dbReference type="STRING" id="5098.A0A507QHR5"/>
<feature type="region of interest" description="Disordered" evidence="8">
    <location>
        <begin position="702"/>
        <end position="721"/>
    </location>
</feature>
<feature type="compositionally biased region" description="Polar residues" evidence="8">
    <location>
        <begin position="154"/>
        <end position="165"/>
    </location>
</feature>
<comment type="caution">
    <text evidence="10">The sequence shown here is derived from an EMBL/GenBank/DDBJ whole genome shotgun (WGS) entry which is preliminary data.</text>
</comment>
<dbReference type="InterPro" id="IPR001356">
    <property type="entry name" value="HD"/>
</dbReference>
<evidence type="ECO:0000256" key="1">
    <source>
        <dbReference type="ARBA" id="ARBA00004123"/>
    </source>
</evidence>
<evidence type="ECO:0000256" key="7">
    <source>
        <dbReference type="RuleBase" id="RU000682"/>
    </source>
</evidence>
<dbReference type="InterPro" id="IPR017970">
    <property type="entry name" value="Homeobox_CS"/>
</dbReference>
<keyword evidence="5 6" id="KW-0539">Nucleus</keyword>
<protein>
    <recommendedName>
        <fullName evidence="9">Homeobox domain-containing protein</fullName>
    </recommendedName>
</protein>
<dbReference type="GO" id="GO:0016586">
    <property type="term" value="C:RSC-type complex"/>
    <property type="evidence" value="ECO:0007669"/>
    <property type="project" value="TreeGrafter"/>
</dbReference>